<evidence type="ECO:0000313" key="2">
    <source>
        <dbReference type="Proteomes" id="UP001212189"/>
    </source>
</evidence>
<gene>
    <name evidence="1" type="ORF">O6P33_08550</name>
</gene>
<accession>A0AAE9VLM8</accession>
<keyword evidence="2" id="KW-1185">Reference proteome</keyword>
<protein>
    <submittedName>
        <fullName evidence="1">Uncharacterized protein</fullName>
    </submittedName>
</protein>
<dbReference type="KEGG" id="dce:O6P33_08550"/>
<dbReference type="EMBL" id="CP114976">
    <property type="protein sequence ID" value="WBE24426.1"/>
    <property type="molecule type" value="Genomic_DNA"/>
</dbReference>
<organism evidence="1 2">
    <name type="scientific">Denitrificimonas caeni</name>
    <dbReference type="NCBI Taxonomy" id="521720"/>
    <lineage>
        <taxon>Bacteria</taxon>
        <taxon>Pseudomonadati</taxon>
        <taxon>Pseudomonadota</taxon>
        <taxon>Gammaproteobacteria</taxon>
        <taxon>Pseudomonadales</taxon>
        <taxon>Pseudomonadaceae</taxon>
        <taxon>Denitrificimonas</taxon>
    </lineage>
</organism>
<dbReference type="AlphaFoldDB" id="A0AAE9VLM8"/>
<sequence>MQQIMRFDKGYVLLIAFKHPQNKIRVKSASFKKLHLCHDCGYVTNTVQHLRSLRSWCWSHQSFKSSTNRSVQRFAHVIAQHCGHIENPLSSDSLRTLQAGILGEDALFAWRYPDLTAHVVYTADIVAHTIHTEMAEEACVLMSFQRAQQQLKDVLEIPDQDANRIIRSLKENNWQLSGKLKNEYPQLADAVTAERVITAVRLGFEDDLGGK</sequence>
<dbReference type="Proteomes" id="UP001212189">
    <property type="component" value="Chromosome"/>
</dbReference>
<proteinExistence type="predicted"/>
<reference evidence="1 2" key="1">
    <citation type="submission" date="2022-12" db="EMBL/GenBank/DDBJ databases">
        <title>Coexistence and Characterization of a Novel Tigecycline Resistance gene tet(X) variant and blaNDM-1 in a Pseudomonas caeni Isolate of Chicken Origin.</title>
        <authorList>
            <person name="Lu X."/>
            <person name="Zhang L."/>
            <person name="Li R."/>
            <person name="Wang Z."/>
        </authorList>
    </citation>
    <scope>NUCLEOTIDE SEQUENCE [LARGE SCALE GENOMIC DNA]</scope>
    <source>
        <strain evidence="1 2">CE14</strain>
    </source>
</reference>
<evidence type="ECO:0000313" key="1">
    <source>
        <dbReference type="EMBL" id="WBE24426.1"/>
    </source>
</evidence>
<name>A0AAE9VLM8_9GAMM</name>